<dbReference type="EMBL" id="JAPWTJ010000769">
    <property type="protein sequence ID" value="KAJ8975769.1"/>
    <property type="molecule type" value="Genomic_DNA"/>
</dbReference>
<dbReference type="Gene3D" id="2.40.50.90">
    <property type="match status" value="1"/>
</dbReference>
<dbReference type="PANTHER" id="PTHR22948:SF76">
    <property type="entry name" value="FI20010P1-RELATED"/>
    <property type="match status" value="1"/>
</dbReference>
<feature type="domain" description="Tudor" evidence="1">
    <location>
        <begin position="135"/>
        <end position="194"/>
    </location>
</feature>
<proteinExistence type="predicted"/>
<evidence type="ECO:0000313" key="2">
    <source>
        <dbReference type="EMBL" id="KAJ8975769.1"/>
    </source>
</evidence>
<organism evidence="2 3">
    <name type="scientific">Molorchus minor</name>
    <dbReference type="NCBI Taxonomy" id="1323400"/>
    <lineage>
        <taxon>Eukaryota</taxon>
        <taxon>Metazoa</taxon>
        <taxon>Ecdysozoa</taxon>
        <taxon>Arthropoda</taxon>
        <taxon>Hexapoda</taxon>
        <taxon>Insecta</taxon>
        <taxon>Pterygota</taxon>
        <taxon>Neoptera</taxon>
        <taxon>Endopterygota</taxon>
        <taxon>Coleoptera</taxon>
        <taxon>Polyphaga</taxon>
        <taxon>Cucujiformia</taxon>
        <taxon>Chrysomeloidea</taxon>
        <taxon>Cerambycidae</taxon>
        <taxon>Lamiinae</taxon>
        <taxon>Monochamini</taxon>
        <taxon>Molorchus</taxon>
    </lineage>
</organism>
<protein>
    <recommendedName>
        <fullName evidence="1">Tudor domain-containing protein</fullName>
    </recommendedName>
</protein>
<name>A0ABQ9JC80_9CUCU</name>
<dbReference type="PROSITE" id="PS50304">
    <property type="entry name" value="TUDOR"/>
    <property type="match status" value="1"/>
</dbReference>
<sequence>MPPDQPVLLKIVGYTDDKIPCAEFFKRNADGGLFCINKSITMEAEMKKEEASEAAKSTKRKLAQFDGAKNVPSGGSLPNPTLPNKGQYFEVHVPFAVNPYNFFVQPLESRNKLHKMMEQLQERYKNIQYSPLTVDQIIPGNIYASKYDDNCWYRTSVIKVIHSGSISVFYCDFGYYANLTVQQLIPLDVDFMQLPYQALKAKLSDIKPKHSKWTMEDCEDFKKLLEKKHFYSVLLDMEKDELYESDIVLKLILIDTSSNEDIYIVV</sequence>
<dbReference type="SUPFAM" id="SSF63748">
    <property type="entry name" value="Tudor/PWWP/MBT"/>
    <property type="match status" value="1"/>
</dbReference>
<dbReference type="InterPro" id="IPR002999">
    <property type="entry name" value="Tudor"/>
</dbReference>
<dbReference type="PANTHER" id="PTHR22948">
    <property type="entry name" value="TUDOR DOMAIN CONTAINING PROTEIN"/>
    <property type="match status" value="1"/>
</dbReference>
<evidence type="ECO:0000313" key="3">
    <source>
        <dbReference type="Proteomes" id="UP001162164"/>
    </source>
</evidence>
<gene>
    <name evidence="2" type="ORF">NQ317_004819</name>
</gene>
<reference evidence="2" key="1">
    <citation type="journal article" date="2023" name="Insect Mol. Biol.">
        <title>Genome sequencing provides insights into the evolution of gene families encoding plant cell wall-degrading enzymes in longhorned beetles.</title>
        <authorList>
            <person name="Shin N.R."/>
            <person name="Okamura Y."/>
            <person name="Kirsch R."/>
            <person name="Pauchet Y."/>
        </authorList>
    </citation>
    <scope>NUCLEOTIDE SEQUENCE</scope>
    <source>
        <strain evidence="2">MMC_N1</strain>
    </source>
</reference>
<keyword evidence="3" id="KW-1185">Reference proteome</keyword>
<dbReference type="Gene3D" id="2.30.30.140">
    <property type="match status" value="1"/>
</dbReference>
<evidence type="ECO:0000259" key="1">
    <source>
        <dbReference type="PROSITE" id="PS50304"/>
    </source>
</evidence>
<dbReference type="InterPro" id="IPR050621">
    <property type="entry name" value="Tudor_domain_containing"/>
</dbReference>
<dbReference type="InterPro" id="IPR035437">
    <property type="entry name" value="SNase_OB-fold_sf"/>
</dbReference>
<dbReference type="Pfam" id="PF00567">
    <property type="entry name" value="TUDOR"/>
    <property type="match status" value="1"/>
</dbReference>
<comment type="caution">
    <text evidence="2">The sequence shown here is derived from an EMBL/GenBank/DDBJ whole genome shotgun (WGS) entry which is preliminary data.</text>
</comment>
<dbReference type="Proteomes" id="UP001162164">
    <property type="component" value="Unassembled WGS sequence"/>
</dbReference>
<dbReference type="SMART" id="SM00333">
    <property type="entry name" value="TUDOR"/>
    <property type="match status" value="1"/>
</dbReference>
<accession>A0ABQ9JC80</accession>